<keyword evidence="3" id="KW-1185">Reference proteome</keyword>
<evidence type="ECO:0000313" key="2">
    <source>
        <dbReference type="EMBL" id="KAF2186871.1"/>
    </source>
</evidence>
<protein>
    <submittedName>
        <fullName evidence="2">Uncharacterized protein</fullName>
    </submittedName>
</protein>
<keyword evidence="1" id="KW-0812">Transmembrane</keyword>
<name>A0A6A6E4Q1_9PEZI</name>
<keyword evidence="1" id="KW-0472">Membrane</keyword>
<evidence type="ECO:0000256" key="1">
    <source>
        <dbReference type="SAM" id="Phobius"/>
    </source>
</evidence>
<gene>
    <name evidence="2" type="ORF">K469DRAFT_118611</name>
</gene>
<feature type="transmembrane region" description="Helical" evidence="1">
    <location>
        <begin position="7"/>
        <end position="27"/>
    </location>
</feature>
<accession>A0A6A6E4Q1</accession>
<dbReference type="EMBL" id="ML994628">
    <property type="protein sequence ID" value="KAF2186871.1"/>
    <property type="molecule type" value="Genomic_DNA"/>
</dbReference>
<dbReference type="Proteomes" id="UP000800200">
    <property type="component" value="Unassembled WGS sequence"/>
</dbReference>
<organism evidence="2 3">
    <name type="scientific">Zopfia rhizophila CBS 207.26</name>
    <dbReference type="NCBI Taxonomy" id="1314779"/>
    <lineage>
        <taxon>Eukaryota</taxon>
        <taxon>Fungi</taxon>
        <taxon>Dikarya</taxon>
        <taxon>Ascomycota</taxon>
        <taxon>Pezizomycotina</taxon>
        <taxon>Dothideomycetes</taxon>
        <taxon>Dothideomycetes incertae sedis</taxon>
        <taxon>Zopfiaceae</taxon>
        <taxon>Zopfia</taxon>
    </lineage>
</organism>
<feature type="transmembrane region" description="Helical" evidence="1">
    <location>
        <begin position="39"/>
        <end position="59"/>
    </location>
</feature>
<reference evidence="2" key="1">
    <citation type="journal article" date="2020" name="Stud. Mycol.">
        <title>101 Dothideomycetes genomes: a test case for predicting lifestyles and emergence of pathogens.</title>
        <authorList>
            <person name="Haridas S."/>
            <person name="Albert R."/>
            <person name="Binder M."/>
            <person name="Bloem J."/>
            <person name="Labutti K."/>
            <person name="Salamov A."/>
            <person name="Andreopoulos B."/>
            <person name="Baker S."/>
            <person name="Barry K."/>
            <person name="Bills G."/>
            <person name="Bluhm B."/>
            <person name="Cannon C."/>
            <person name="Castanera R."/>
            <person name="Culley D."/>
            <person name="Daum C."/>
            <person name="Ezra D."/>
            <person name="Gonzalez J."/>
            <person name="Henrissat B."/>
            <person name="Kuo A."/>
            <person name="Liang C."/>
            <person name="Lipzen A."/>
            <person name="Lutzoni F."/>
            <person name="Magnuson J."/>
            <person name="Mondo S."/>
            <person name="Nolan M."/>
            <person name="Ohm R."/>
            <person name="Pangilinan J."/>
            <person name="Park H.-J."/>
            <person name="Ramirez L."/>
            <person name="Alfaro M."/>
            <person name="Sun H."/>
            <person name="Tritt A."/>
            <person name="Yoshinaga Y."/>
            <person name="Zwiers L.-H."/>
            <person name="Turgeon B."/>
            <person name="Goodwin S."/>
            <person name="Spatafora J."/>
            <person name="Crous P."/>
            <person name="Grigoriev I."/>
        </authorList>
    </citation>
    <scope>NUCLEOTIDE SEQUENCE</scope>
    <source>
        <strain evidence="2">CBS 207.26</strain>
    </source>
</reference>
<evidence type="ECO:0000313" key="3">
    <source>
        <dbReference type="Proteomes" id="UP000800200"/>
    </source>
</evidence>
<proteinExistence type="predicted"/>
<keyword evidence="1" id="KW-1133">Transmembrane helix</keyword>
<sequence length="168" mass="18535">MASILPLAGYVAYGIGTCCLFTITVRLTEPSLFALENVHLFLAICIWAVVDIFAFLLISMSIQNHMRMKENAEDLEKGVCGTECESCEVTGCEKLCECSEKAVFEKGDGDSEKEKRYAIYGLLDDDVCSMIAEKGSGADEEVVHELRCGRGVLKCPICYKTLTGFFEE</sequence>
<dbReference type="AlphaFoldDB" id="A0A6A6E4Q1"/>